<evidence type="ECO:0000256" key="1">
    <source>
        <dbReference type="ARBA" id="ARBA00022801"/>
    </source>
</evidence>
<dbReference type="InterPro" id="IPR017439">
    <property type="entry name" value="Amidohydrolase"/>
</dbReference>
<dbReference type="GO" id="GO:0016787">
    <property type="term" value="F:hydrolase activity"/>
    <property type="evidence" value="ECO:0007669"/>
    <property type="project" value="UniProtKB-KW"/>
</dbReference>
<protein>
    <submittedName>
        <fullName evidence="4">Amidohydrolase</fullName>
    </submittedName>
</protein>
<name>A0A1H7G4R7_9FLAO</name>
<feature type="binding site" evidence="2">
    <location>
        <position position="128"/>
    </location>
    <ligand>
        <name>Mn(2+)</name>
        <dbReference type="ChEBI" id="CHEBI:29035"/>
        <label>2</label>
    </ligand>
</feature>
<dbReference type="Gene3D" id="3.30.70.360">
    <property type="match status" value="1"/>
</dbReference>
<sequence>MNETLVRLRKELHQHPELSGEERATAKRIVEFVKEFHPTDIIENIGGEGVAVIYKFGNDGPTVAIRCELDALPIVEENTFSYQSKNIGISHKCGHDGHMAIVAGLSMWLAEAQFKKGSVVLLFQPAEETGKGAAKMLADAKFRKLAPDYVFALHNLPGQKMHSILVKPDYFTATVQSLCIQLKGKKAHASEPENGVNPTLATAELIQLLATFANPNFESDDFALLTPVCIDIGEKNYGISPENAEIHYTIRTWNGQIMIELEDNIKEAVDVVAKKHQLKYDIDWFEFFPASDNNIECVKWVEKVAAQKRLELKRINSPLRFGEDFGWFSQHYKSAIFGLGAGEQHPSLHHVDYDFPDDLIDTGTTMFKGLITEILGD</sequence>
<dbReference type="Gene3D" id="3.40.630.10">
    <property type="entry name" value="Zn peptidases"/>
    <property type="match status" value="1"/>
</dbReference>
<dbReference type="InterPro" id="IPR036264">
    <property type="entry name" value="Bact_exopeptidase_dim_dom"/>
</dbReference>
<keyword evidence="5" id="KW-1185">Reference proteome</keyword>
<keyword evidence="2" id="KW-0479">Metal-binding</keyword>
<feature type="binding site" evidence="2">
    <location>
        <position position="95"/>
    </location>
    <ligand>
        <name>Mn(2+)</name>
        <dbReference type="ChEBI" id="CHEBI:29035"/>
        <label>2</label>
    </ligand>
</feature>
<feature type="domain" description="Peptidase M20 dimerisation" evidence="3">
    <location>
        <begin position="180"/>
        <end position="275"/>
    </location>
</feature>
<dbReference type="PANTHER" id="PTHR11014">
    <property type="entry name" value="PEPTIDASE M20 FAMILY MEMBER"/>
    <property type="match status" value="1"/>
</dbReference>
<organism evidence="4 5">
    <name type="scientific">Maribacter orientalis</name>
    <dbReference type="NCBI Taxonomy" id="228957"/>
    <lineage>
        <taxon>Bacteria</taxon>
        <taxon>Pseudomonadati</taxon>
        <taxon>Bacteroidota</taxon>
        <taxon>Flavobacteriia</taxon>
        <taxon>Flavobacteriales</taxon>
        <taxon>Flavobacteriaceae</taxon>
        <taxon>Maribacter</taxon>
    </lineage>
</organism>
<dbReference type="AlphaFoldDB" id="A0A1H7G4R7"/>
<dbReference type="GO" id="GO:0046872">
    <property type="term" value="F:metal ion binding"/>
    <property type="evidence" value="ECO:0007669"/>
    <property type="project" value="UniProtKB-KW"/>
</dbReference>
<feature type="binding site" evidence="2">
    <location>
        <position position="349"/>
    </location>
    <ligand>
        <name>Mn(2+)</name>
        <dbReference type="ChEBI" id="CHEBI:29035"/>
        <label>2</label>
    </ligand>
</feature>
<dbReference type="STRING" id="228957.SAMN04488008_101284"/>
<dbReference type="SUPFAM" id="SSF55031">
    <property type="entry name" value="Bacterial exopeptidase dimerisation domain"/>
    <property type="match status" value="1"/>
</dbReference>
<proteinExistence type="predicted"/>
<dbReference type="EMBL" id="FNZN01000001">
    <property type="protein sequence ID" value="SEK33139.1"/>
    <property type="molecule type" value="Genomic_DNA"/>
</dbReference>
<feature type="binding site" evidence="2">
    <location>
        <position position="154"/>
    </location>
    <ligand>
        <name>Mn(2+)</name>
        <dbReference type="ChEBI" id="CHEBI:29035"/>
        <label>2</label>
    </ligand>
</feature>
<dbReference type="OrthoDB" id="9776731at2"/>
<evidence type="ECO:0000313" key="5">
    <source>
        <dbReference type="Proteomes" id="UP000198990"/>
    </source>
</evidence>
<feature type="binding site" evidence="2">
    <location>
        <position position="93"/>
    </location>
    <ligand>
        <name>Mn(2+)</name>
        <dbReference type="ChEBI" id="CHEBI:29035"/>
        <label>2</label>
    </ligand>
</feature>
<keyword evidence="1 4" id="KW-0378">Hydrolase</keyword>
<reference evidence="5" key="1">
    <citation type="submission" date="2016-10" db="EMBL/GenBank/DDBJ databases">
        <authorList>
            <person name="Varghese N."/>
            <person name="Submissions S."/>
        </authorList>
    </citation>
    <scope>NUCLEOTIDE SEQUENCE [LARGE SCALE GENOMIC DNA]</scope>
    <source>
        <strain evidence="5">DSM 16471</strain>
    </source>
</reference>
<dbReference type="PIRSF" id="PIRSF005962">
    <property type="entry name" value="Pept_M20D_amidohydro"/>
    <property type="match status" value="1"/>
</dbReference>
<gene>
    <name evidence="4" type="ORF">SAMN04488008_101284</name>
</gene>
<dbReference type="InterPro" id="IPR002933">
    <property type="entry name" value="Peptidase_M20"/>
</dbReference>
<dbReference type="InterPro" id="IPR011650">
    <property type="entry name" value="Peptidase_M20_dimer"/>
</dbReference>
<dbReference type="PANTHER" id="PTHR11014:SF169">
    <property type="entry name" value="CLAN MH, FAMILY M20, PEPTIDASE T-LIKE METALLOPEPTIDASE"/>
    <property type="match status" value="1"/>
</dbReference>
<accession>A0A1H7G4R7</accession>
<dbReference type="NCBIfam" id="TIGR01891">
    <property type="entry name" value="amidohydrolases"/>
    <property type="match status" value="1"/>
</dbReference>
<dbReference type="Proteomes" id="UP000198990">
    <property type="component" value="Unassembled WGS sequence"/>
</dbReference>
<dbReference type="SUPFAM" id="SSF53187">
    <property type="entry name" value="Zn-dependent exopeptidases"/>
    <property type="match status" value="1"/>
</dbReference>
<keyword evidence="2" id="KW-0464">Manganese</keyword>
<evidence type="ECO:0000256" key="2">
    <source>
        <dbReference type="PIRSR" id="PIRSR005962-1"/>
    </source>
</evidence>
<dbReference type="Pfam" id="PF01546">
    <property type="entry name" value="Peptidase_M20"/>
    <property type="match status" value="1"/>
</dbReference>
<evidence type="ECO:0000259" key="3">
    <source>
        <dbReference type="Pfam" id="PF07687"/>
    </source>
</evidence>
<dbReference type="Pfam" id="PF07687">
    <property type="entry name" value="M20_dimer"/>
    <property type="match status" value="1"/>
</dbReference>
<dbReference type="RefSeq" id="WP_091618996.1">
    <property type="nucleotide sequence ID" value="NZ_FNZN01000001.1"/>
</dbReference>
<evidence type="ECO:0000313" key="4">
    <source>
        <dbReference type="EMBL" id="SEK33139.1"/>
    </source>
</evidence>
<comment type="cofactor">
    <cofactor evidence="2">
        <name>Mn(2+)</name>
        <dbReference type="ChEBI" id="CHEBI:29035"/>
    </cofactor>
    <text evidence="2">The Mn(2+) ion enhances activity.</text>
</comment>